<dbReference type="KEGG" id="nlc:EBAPG3_008140"/>
<dbReference type="RefSeq" id="WP_004174167.1">
    <property type="nucleotide sequence ID" value="NZ_CP021106.3"/>
</dbReference>
<dbReference type="Proteomes" id="UP000012179">
    <property type="component" value="Chromosome"/>
</dbReference>
<dbReference type="EMBL" id="CP021106">
    <property type="protein sequence ID" value="ARO87739.1"/>
    <property type="molecule type" value="Genomic_DNA"/>
</dbReference>
<dbReference type="eggNOG" id="COG1502">
    <property type="taxonomic scope" value="Bacteria"/>
</dbReference>
<reference evidence="1 2" key="1">
    <citation type="journal article" date="2015" name="Int. J. Syst. Evol. Microbiol.">
        <title>Nitrosospira lacus sp. nov., a psychrotolerant, ammonia-oxidizing bacterium from sandy lake sediment.</title>
        <authorList>
            <person name="Urakawa H."/>
            <person name="Garcia J.C."/>
            <person name="Nielsen J.L."/>
            <person name="Le V.Q."/>
            <person name="Kozlowski J.A."/>
            <person name="Stein L.Y."/>
            <person name="Lim C.K."/>
            <person name="Pommerening-Roser A."/>
            <person name="Martens-Habbena W."/>
            <person name="Stahl D.A."/>
            <person name="Klotz M.G."/>
        </authorList>
    </citation>
    <scope>NUCLEOTIDE SEQUENCE [LARGE SCALE GENOMIC DNA]</scope>
    <source>
        <strain evidence="1 2">APG3</strain>
    </source>
</reference>
<evidence type="ECO:0000313" key="2">
    <source>
        <dbReference type="Proteomes" id="UP000012179"/>
    </source>
</evidence>
<accession>A0A1W6SPL4</accession>
<gene>
    <name evidence="1" type="ORF">EBAPG3_008140</name>
</gene>
<evidence type="ECO:0000313" key="1">
    <source>
        <dbReference type="EMBL" id="ARO87739.1"/>
    </source>
</evidence>
<protein>
    <submittedName>
        <fullName evidence="1">Uncharacterized protein</fullName>
    </submittedName>
</protein>
<dbReference type="AlphaFoldDB" id="A0A1W6SPL4"/>
<keyword evidence="2" id="KW-1185">Reference proteome</keyword>
<dbReference type="OrthoDB" id="8828485at2"/>
<sequence>MRAASILKPGKNCWRTERADRIAFLVDGAHFFRAFREWMPLYKKEWKVHPRLHFHHRCHCRQGLVILAPGGAAAEYPAASPD</sequence>
<proteinExistence type="predicted"/>
<organism evidence="1 2">
    <name type="scientific">Nitrosospira lacus</name>
    <dbReference type="NCBI Taxonomy" id="1288494"/>
    <lineage>
        <taxon>Bacteria</taxon>
        <taxon>Pseudomonadati</taxon>
        <taxon>Pseudomonadota</taxon>
        <taxon>Betaproteobacteria</taxon>
        <taxon>Nitrosomonadales</taxon>
        <taxon>Nitrosomonadaceae</taxon>
        <taxon>Nitrosospira</taxon>
    </lineage>
</organism>
<name>A0A1W6SPL4_9PROT</name>